<sequence length="131" mass="14811">MVSTKQSSKSYSSTPVNPWLTPTWYYYSRPIGHVLSLYQQRCERQITQANDSPLFRHLSMKIDRRGSPATISTAKGTLSINMDDIQNTTEKTAQKFVQAPNSASKPTPSDSDIVEHKKTIERIAQAFSMRT</sequence>
<proteinExistence type="predicted"/>
<comment type="caution">
    <text evidence="1">The sequence shown here is derived from an EMBL/GenBank/DDBJ whole genome shotgun (WGS) entry which is preliminary data.</text>
</comment>
<evidence type="ECO:0000313" key="2">
    <source>
        <dbReference type="Proteomes" id="UP000629468"/>
    </source>
</evidence>
<reference evidence="1 2" key="1">
    <citation type="journal article" name="Sci. Rep.">
        <title>Telomere-to-telomere assembled and centromere annotated genomes of the two main subspecies of the button mushroom Agaricus bisporus reveal especially polymorphic chromosome ends.</title>
        <authorList>
            <person name="Sonnenberg A.S.M."/>
            <person name="Sedaghat-Telgerd N."/>
            <person name="Lavrijssen B."/>
            <person name="Ohm R.A."/>
            <person name="Hendrickx P.M."/>
            <person name="Scholtmeijer K."/>
            <person name="Baars J.J.P."/>
            <person name="van Peer A."/>
        </authorList>
    </citation>
    <scope>NUCLEOTIDE SEQUENCE [LARGE SCALE GENOMIC DNA]</scope>
    <source>
        <strain evidence="1 2">H119_p4</strain>
    </source>
</reference>
<dbReference type="EMBL" id="JABXXO010000009">
    <property type="protein sequence ID" value="KAF7770532.1"/>
    <property type="molecule type" value="Genomic_DNA"/>
</dbReference>
<dbReference type="AlphaFoldDB" id="A0A8H7C8J9"/>
<name>A0A8H7C8J9_AGABI</name>
<gene>
    <name evidence="1" type="ORF">Agabi119p4_6506</name>
</gene>
<dbReference type="Proteomes" id="UP000629468">
    <property type="component" value="Unassembled WGS sequence"/>
</dbReference>
<organism evidence="1 2">
    <name type="scientific">Agaricus bisporus var. burnettii</name>
    <dbReference type="NCBI Taxonomy" id="192524"/>
    <lineage>
        <taxon>Eukaryota</taxon>
        <taxon>Fungi</taxon>
        <taxon>Dikarya</taxon>
        <taxon>Basidiomycota</taxon>
        <taxon>Agaricomycotina</taxon>
        <taxon>Agaricomycetes</taxon>
        <taxon>Agaricomycetidae</taxon>
        <taxon>Agaricales</taxon>
        <taxon>Agaricineae</taxon>
        <taxon>Agaricaceae</taxon>
        <taxon>Agaricus</taxon>
    </lineage>
</organism>
<accession>A0A8H7C8J9</accession>
<evidence type="ECO:0000313" key="1">
    <source>
        <dbReference type="EMBL" id="KAF7770532.1"/>
    </source>
</evidence>
<protein>
    <submittedName>
        <fullName evidence="1">Uncharacterized protein</fullName>
    </submittedName>
</protein>